<organism evidence="1 2">
    <name type="scientific">Streptomyces ziwulingensis</name>
    <dbReference type="NCBI Taxonomy" id="1045501"/>
    <lineage>
        <taxon>Bacteria</taxon>
        <taxon>Bacillati</taxon>
        <taxon>Actinomycetota</taxon>
        <taxon>Actinomycetes</taxon>
        <taxon>Kitasatosporales</taxon>
        <taxon>Streptomycetaceae</taxon>
        <taxon>Streptomyces</taxon>
    </lineage>
</organism>
<protein>
    <submittedName>
        <fullName evidence="1">Uncharacterized protein</fullName>
    </submittedName>
</protein>
<reference evidence="2" key="1">
    <citation type="journal article" date="2019" name="Int. J. Syst. Evol. Microbiol.">
        <title>The Global Catalogue of Microorganisms (GCM) 10K type strain sequencing project: providing services to taxonomists for standard genome sequencing and annotation.</title>
        <authorList>
            <consortium name="The Broad Institute Genomics Platform"/>
            <consortium name="The Broad Institute Genome Sequencing Center for Infectious Disease"/>
            <person name="Wu L."/>
            <person name="Ma J."/>
        </authorList>
    </citation>
    <scope>NUCLEOTIDE SEQUENCE [LARGE SCALE GENOMIC DNA]</scope>
    <source>
        <strain evidence="2">JCM 18081</strain>
    </source>
</reference>
<proteinExistence type="predicted"/>
<evidence type="ECO:0000313" key="2">
    <source>
        <dbReference type="Proteomes" id="UP001501265"/>
    </source>
</evidence>
<dbReference type="EMBL" id="BAABIG010000033">
    <property type="protein sequence ID" value="GAA4803111.1"/>
    <property type="molecule type" value="Genomic_DNA"/>
</dbReference>
<sequence>MMAVVRGWQSGVMRSWDTAPEDELRRLLNEWDPIGVADDVRDEYDCMLAPLLQRLRSGADRAAIGEFPRRELEDHFGLDPLGLGPDVMATRVIDWWASTSPAGDVAGA</sequence>
<dbReference type="Proteomes" id="UP001501265">
    <property type="component" value="Unassembled WGS sequence"/>
</dbReference>
<evidence type="ECO:0000313" key="1">
    <source>
        <dbReference type="EMBL" id="GAA4803111.1"/>
    </source>
</evidence>
<keyword evidence="2" id="KW-1185">Reference proteome</keyword>
<accession>A0ABP9C176</accession>
<gene>
    <name evidence="1" type="ORF">GCM10023220_35340</name>
</gene>
<comment type="caution">
    <text evidence="1">The sequence shown here is derived from an EMBL/GenBank/DDBJ whole genome shotgun (WGS) entry which is preliminary data.</text>
</comment>
<name>A0ABP9C176_9ACTN</name>